<accession>A0A8S1H277</accession>
<dbReference type="PROSITE" id="PS50297">
    <property type="entry name" value="ANK_REP_REGION"/>
    <property type="match status" value="1"/>
</dbReference>
<dbReference type="PROSITE" id="PS50088">
    <property type="entry name" value="ANK_REPEAT"/>
    <property type="match status" value="1"/>
</dbReference>
<dbReference type="InterPro" id="IPR002110">
    <property type="entry name" value="Ankyrin_rpt"/>
</dbReference>
<dbReference type="OrthoDB" id="10261302at2759"/>
<protein>
    <submittedName>
        <fullName evidence="4">Uncharacterized protein</fullName>
    </submittedName>
</protein>
<organism evidence="4 5">
    <name type="scientific">Caenorhabditis auriculariae</name>
    <dbReference type="NCBI Taxonomy" id="2777116"/>
    <lineage>
        <taxon>Eukaryota</taxon>
        <taxon>Metazoa</taxon>
        <taxon>Ecdysozoa</taxon>
        <taxon>Nematoda</taxon>
        <taxon>Chromadorea</taxon>
        <taxon>Rhabditida</taxon>
        <taxon>Rhabditina</taxon>
        <taxon>Rhabditomorpha</taxon>
        <taxon>Rhabditoidea</taxon>
        <taxon>Rhabditidae</taxon>
        <taxon>Peloderinae</taxon>
        <taxon>Caenorhabditis</taxon>
    </lineage>
</organism>
<evidence type="ECO:0000256" key="1">
    <source>
        <dbReference type="ARBA" id="ARBA00022737"/>
    </source>
</evidence>
<dbReference type="AlphaFoldDB" id="A0A8S1H277"/>
<keyword evidence="2 3" id="KW-0040">ANK repeat</keyword>
<keyword evidence="5" id="KW-1185">Reference proteome</keyword>
<dbReference type="Gene3D" id="1.25.40.20">
    <property type="entry name" value="Ankyrin repeat-containing domain"/>
    <property type="match status" value="2"/>
</dbReference>
<evidence type="ECO:0000256" key="2">
    <source>
        <dbReference type="ARBA" id="ARBA00023043"/>
    </source>
</evidence>
<comment type="caution">
    <text evidence="4">The sequence shown here is derived from an EMBL/GenBank/DDBJ whole genome shotgun (WGS) entry which is preliminary data.</text>
</comment>
<gene>
    <name evidence="4" type="ORF">CAUJ_LOCUS5376</name>
</gene>
<dbReference type="EMBL" id="CAJGYM010000011">
    <property type="protein sequence ID" value="CAD6189457.1"/>
    <property type="molecule type" value="Genomic_DNA"/>
</dbReference>
<dbReference type="Proteomes" id="UP000835052">
    <property type="component" value="Unassembled WGS sequence"/>
</dbReference>
<dbReference type="PANTHER" id="PTHR24180">
    <property type="entry name" value="CYCLIN-DEPENDENT KINASE INHIBITOR 2C-RELATED"/>
    <property type="match status" value="1"/>
</dbReference>
<feature type="repeat" description="ANK" evidence="3">
    <location>
        <begin position="77"/>
        <end position="109"/>
    </location>
</feature>
<evidence type="ECO:0000256" key="3">
    <source>
        <dbReference type="PROSITE-ProRule" id="PRU00023"/>
    </source>
</evidence>
<sequence length="521" mass="60034">MAESDLKDQILLFMAVAKGNYDQVYRIVESGEVNVRHRNQEGKTVIMMPKYFEGPNAKDIFNYLVDTGLSVDAITKNGRTALHYAVDANNFLLVRLLMERDAKFIKDNDGNHPLFSTAMNLNASKVYHLLLMYVSTEMKADADLLRDSTKFLSELEKKGIKPHMLRAEMNRWLGATLKVKNFVNSLYVVPPEEDEIVMGCPRSAFYQCFVVREKVLGGRRHPAVRRAIYLYVNRLDLTLKVYEREKSLIRFMIFLYLEHEPLFVEDIVSHLVGRCQALFHKARQTGRREETKLSKVILASYIFELVGDILEKAPEHKEKIPNFREWCTTLSEFALEIFCKIDTVDATLFGSSEMQFLDIDVHRFVRCTNAVEVPLLHSLQFASKVKLVKLFVDAGANINGKDLKGETALAASFKSHGSFLQTLAHSPYYLPENYWPLVRELIRNGARIFVHKGRHSVWQMLRAQRGYNSLNNFSEEITLKDLAAQVVEAHYSMDYLKMKLPAADELQPHKLKCRRFIGLYF</sequence>
<proteinExistence type="predicted"/>
<dbReference type="SUPFAM" id="SSF48403">
    <property type="entry name" value="Ankyrin repeat"/>
    <property type="match status" value="1"/>
</dbReference>
<name>A0A8S1H277_9PELO</name>
<dbReference type="PANTHER" id="PTHR24180:SF45">
    <property type="entry name" value="POLY [ADP-RIBOSE] POLYMERASE TANKYRASE"/>
    <property type="match status" value="1"/>
</dbReference>
<evidence type="ECO:0000313" key="5">
    <source>
        <dbReference type="Proteomes" id="UP000835052"/>
    </source>
</evidence>
<keyword evidence="1" id="KW-0677">Repeat</keyword>
<dbReference type="SMART" id="SM00248">
    <property type="entry name" value="ANK"/>
    <property type="match status" value="6"/>
</dbReference>
<dbReference type="InterPro" id="IPR036770">
    <property type="entry name" value="Ankyrin_rpt-contain_sf"/>
</dbReference>
<dbReference type="Pfam" id="PF12796">
    <property type="entry name" value="Ank_2"/>
    <property type="match status" value="1"/>
</dbReference>
<evidence type="ECO:0000313" key="4">
    <source>
        <dbReference type="EMBL" id="CAD6189457.1"/>
    </source>
</evidence>
<reference evidence="4" key="1">
    <citation type="submission" date="2020-10" db="EMBL/GenBank/DDBJ databases">
        <authorList>
            <person name="Kikuchi T."/>
        </authorList>
    </citation>
    <scope>NUCLEOTIDE SEQUENCE</scope>
    <source>
        <strain evidence="4">NKZ352</strain>
    </source>
</reference>
<dbReference type="InterPro" id="IPR051637">
    <property type="entry name" value="Ank_repeat_dom-contain_49"/>
</dbReference>